<dbReference type="InterPro" id="IPR018389">
    <property type="entry name" value="DctP_fam"/>
</dbReference>
<dbReference type="PANTHER" id="PTHR33376:SF15">
    <property type="entry name" value="BLL6794 PROTEIN"/>
    <property type="match status" value="1"/>
</dbReference>
<evidence type="ECO:0000256" key="1">
    <source>
        <dbReference type="ARBA" id="ARBA00022729"/>
    </source>
</evidence>
<evidence type="ECO:0008006" key="5">
    <source>
        <dbReference type="Google" id="ProtNLM"/>
    </source>
</evidence>
<reference evidence="3 4" key="1">
    <citation type="submission" date="2019-05" db="EMBL/GenBank/DDBJ databases">
        <title>Psychrobacillus vulpis sp. nov., a new species isolated from feces of a red fox that inhabits in The Tablas de Daimiel Natural Park, Albacete, Spain.</title>
        <authorList>
            <person name="Rodriguez M."/>
            <person name="Reina J.C."/>
            <person name="Bejar V."/>
            <person name="Llamas I."/>
        </authorList>
    </citation>
    <scope>NUCLEOTIDE SEQUENCE [LARGE SCALE GENOMIC DNA]</scope>
    <source>
        <strain evidence="3 4">NEAU-3TGS17</strain>
    </source>
</reference>
<dbReference type="Pfam" id="PF03480">
    <property type="entry name" value="DctP"/>
    <property type="match status" value="1"/>
</dbReference>
<dbReference type="EMBL" id="VDGH01000008">
    <property type="protein sequence ID" value="TQR11821.1"/>
    <property type="molecule type" value="Genomic_DNA"/>
</dbReference>
<dbReference type="GO" id="GO:0055085">
    <property type="term" value="P:transmembrane transport"/>
    <property type="evidence" value="ECO:0007669"/>
    <property type="project" value="InterPro"/>
</dbReference>
<dbReference type="OrthoDB" id="9776801at2"/>
<protein>
    <recommendedName>
        <fullName evidence="5">TRAP transporter substrate-binding protein</fullName>
    </recommendedName>
</protein>
<proteinExistence type="predicted"/>
<organism evidence="3 4">
    <name type="scientific">Psychrobacillus lasiicapitis</name>
    <dbReference type="NCBI Taxonomy" id="1636719"/>
    <lineage>
        <taxon>Bacteria</taxon>
        <taxon>Bacillati</taxon>
        <taxon>Bacillota</taxon>
        <taxon>Bacilli</taxon>
        <taxon>Bacillales</taxon>
        <taxon>Bacillaceae</taxon>
        <taxon>Psychrobacillus</taxon>
    </lineage>
</organism>
<keyword evidence="4" id="KW-1185">Reference proteome</keyword>
<keyword evidence="1 2" id="KW-0732">Signal</keyword>
<comment type="caution">
    <text evidence="3">The sequence shown here is derived from an EMBL/GenBank/DDBJ whole genome shotgun (WGS) entry which is preliminary data.</text>
</comment>
<dbReference type="Gene3D" id="3.40.190.170">
    <property type="entry name" value="Bacterial extracellular solute-binding protein, family 7"/>
    <property type="match status" value="1"/>
</dbReference>
<feature type="chain" id="PRO_5038664974" description="TRAP transporter substrate-binding protein" evidence="2">
    <location>
        <begin position="22"/>
        <end position="347"/>
    </location>
</feature>
<gene>
    <name evidence="3" type="ORF">FG382_14510</name>
</gene>
<name>A0A544T337_9BACI</name>
<evidence type="ECO:0000313" key="3">
    <source>
        <dbReference type="EMBL" id="TQR11821.1"/>
    </source>
</evidence>
<dbReference type="NCBIfam" id="NF037995">
    <property type="entry name" value="TRAP_S1"/>
    <property type="match status" value="1"/>
</dbReference>
<dbReference type="AlphaFoldDB" id="A0A544T337"/>
<accession>A0A544T337</accession>
<evidence type="ECO:0000313" key="4">
    <source>
        <dbReference type="Proteomes" id="UP000317316"/>
    </source>
</evidence>
<evidence type="ECO:0000256" key="2">
    <source>
        <dbReference type="SAM" id="SignalP"/>
    </source>
</evidence>
<sequence>MFMKKLLFLCLILLMILTGCSKGNDSVAKAGDNKNQKTQTIKIAYNLPKEHATGVYFEVLAEEIDKKTKDTSIHLIPSTFSNGQLYNDTQLPDALATGGVQIGQITTGFLAGGEAKPLQVTDLPLLFNSWESMWTAEDGEFGDIFNTQFEKLGMKLIGWPSYGTVELYGSKPIKVPKDVSGQIMRGFGQGASLMLEELGASPVSMSSQEIYQALEHGAIDGYTTGPSSVIDRSLYEVTKYGTDMTLLSLSFQGATNLNWWESLPEDVQKAIEEASEIAQEQSRKEAKEKDLVYKKQLVEHGIELYTPSETEMGLWKEAASNRYKAYVESSGEIGERLLELVEKANEQ</sequence>
<dbReference type="Proteomes" id="UP000317316">
    <property type="component" value="Unassembled WGS sequence"/>
</dbReference>
<feature type="signal peptide" evidence="2">
    <location>
        <begin position="1"/>
        <end position="21"/>
    </location>
</feature>
<dbReference type="InterPro" id="IPR038404">
    <property type="entry name" value="TRAP_DctP_sf"/>
</dbReference>
<dbReference type="PANTHER" id="PTHR33376">
    <property type="match status" value="1"/>
</dbReference>
<dbReference type="PROSITE" id="PS51257">
    <property type="entry name" value="PROKAR_LIPOPROTEIN"/>
    <property type="match status" value="1"/>
</dbReference>